<dbReference type="EMBL" id="JABBGG010000003">
    <property type="protein sequence ID" value="NML60929.1"/>
    <property type="molecule type" value="Genomic_DNA"/>
</dbReference>
<keyword evidence="2" id="KW-1185">Reference proteome</keyword>
<protein>
    <submittedName>
        <fullName evidence="1">Uncharacterized protein</fullName>
    </submittedName>
</protein>
<accession>A0A848HLB2</accession>
<organism evidence="1 2">
    <name type="scientific">Massilia polaris</name>
    <dbReference type="NCBI Taxonomy" id="2728846"/>
    <lineage>
        <taxon>Bacteria</taxon>
        <taxon>Pseudomonadati</taxon>
        <taxon>Pseudomonadota</taxon>
        <taxon>Betaproteobacteria</taxon>
        <taxon>Burkholderiales</taxon>
        <taxon>Oxalobacteraceae</taxon>
        <taxon>Telluria group</taxon>
        <taxon>Massilia</taxon>
    </lineage>
</organism>
<reference evidence="1 2" key="1">
    <citation type="submission" date="2020-04" db="EMBL/GenBank/DDBJ databases">
        <title>Massilia sp. RP-1-19 isolated from soil.</title>
        <authorList>
            <person name="Dahal R.H."/>
        </authorList>
    </citation>
    <scope>NUCLEOTIDE SEQUENCE [LARGE SCALE GENOMIC DNA]</scope>
    <source>
        <strain evidence="1 2">RP-1-19</strain>
    </source>
</reference>
<proteinExistence type="predicted"/>
<comment type="caution">
    <text evidence="1">The sequence shown here is derived from an EMBL/GenBank/DDBJ whole genome shotgun (WGS) entry which is preliminary data.</text>
</comment>
<gene>
    <name evidence="1" type="ORF">HHL21_07495</name>
</gene>
<dbReference type="RefSeq" id="WP_169464636.1">
    <property type="nucleotide sequence ID" value="NZ_JABBGG010000003.1"/>
</dbReference>
<dbReference type="AlphaFoldDB" id="A0A848HLB2"/>
<evidence type="ECO:0000313" key="2">
    <source>
        <dbReference type="Proteomes" id="UP000583752"/>
    </source>
</evidence>
<evidence type="ECO:0000313" key="1">
    <source>
        <dbReference type="EMBL" id="NML60929.1"/>
    </source>
</evidence>
<name>A0A848HLB2_9BURK</name>
<sequence>MRVDEIRGRWKVEDDTGRSILFSGIVWAGIEPQAGNGYWLAKIEGHSQKICLDGEGITCFSKKK</sequence>
<dbReference type="Proteomes" id="UP000583752">
    <property type="component" value="Unassembled WGS sequence"/>
</dbReference>